<name>A0A183IQK0_9BILA</name>
<keyword evidence="2" id="KW-1185">Reference proteome</keyword>
<dbReference type="Proteomes" id="UP000270296">
    <property type="component" value="Unassembled WGS sequence"/>
</dbReference>
<sequence>MIEDYDAVNSETFEADVPDEEWDFECSHLDEEKNDDAVTDFGKDDAHMAEMLEQTVNHLIEDDDEIGRPKVNGTNGNRKWVMSTSDHETYAVIDFKNGVKVILEL</sequence>
<dbReference type="AlphaFoldDB" id="A0A183IQK0"/>
<reference evidence="3" key="1">
    <citation type="submission" date="2016-06" db="UniProtKB">
        <authorList>
            <consortium name="WormBaseParasite"/>
        </authorList>
    </citation>
    <scope>IDENTIFICATION</scope>
</reference>
<dbReference type="EMBL" id="UZAM01009332">
    <property type="protein sequence ID" value="VDP08614.1"/>
    <property type="molecule type" value="Genomic_DNA"/>
</dbReference>
<accession>A0A183IQK0</accession>
<evidence type="ECO:0000313" key="1">
    <source>
        <dbReference type="EMBL" id="VDP08614.1"/>
    </source>
</evidence>
<evidence type="ECO:0000313" key="2">
    <source>
        <dbReference type="Proteomes" id="UP000270296"/>
    </source>
</evidence>
<gene>
    <name evidence="1" type="ORF">SBAD_LOCUS5897</name>
</gene>
<evidence type="ECO:0000313" key="3">
    <source>
        <dbReference type="WBParaSite" id="SBAD_0000613201-mRNA-1"/>
    </source>
</evidence>
<organism evidence="3">
    <name type="scientific">Soboliphyme baturini</name>
    <dbReference type="NCBI Taxonomy" id="241478"/>
    <lineage>
        <taxon>Eukaryota</taxon>
        <taxon>Metazoa</taxon>
        <taxon>Ecdysozoa</taxon>
        <taxon>Nematoda</taxon>
        <taxon>Enoplea</taxon>
        <taxon>Dorylaimia</taxon>
        <taxon>Dioctophymatida</taxon>
        <taxon>Dioctophymatoidea</taxon>
        <taxon>Soboliphymatidae</taxon>
        <taxon>Soboliphyme</taxon>
    </lineage>
</organism>
<dbReference type="WBParaSite" id="SBAD_0000613201-mRNA-1">
    <property type="protein sequence ID" value="SBAD_0000613201-mRNA-1"/>
    <property type="gene ID" value="SBAD_0000613201"/>
</dbReference>
<proteinExistence type="predicted"/>
<reference evidence="1 2" key="2">
    <citation type="submission" date="2018-11" db="EMBL/GenBank/DDBJ databases">
        <authorList>
            <consortium name="Pathogen Informatics"/>
        </authorList>
    </citation>
    <scope>NUCLEOTIDE SEQUENCE [LARGE SCALE GENOMIC DNA]</scope>
</reference>
<protein>
    <submittedName>
        <fullName evidence="3">DUF4258 domain-containing protein</fullName>
    </submittedName>
</protein>